<dbReference type="PANTHER" id="PTHR12300:SF161">
    <property type="entry name" value="RECEPTOR EXPRESSION-ENHANCING PROTEIN"/>
    <property type="match status" value="1"/>
</dbReference>
<comment type="caution">
    <text evidence="8">The sequence shown here is derived from an EMBL/GenBank/DDBJ whole genome shotgun (WGS) entry which is preliminary data.</text>
</comment>
<feature type="compositionally biased region" description="Polar residues" evidence="6">
    <location>
        <begin position="439"/>
        <end position="449"/>
    </location>
</feature>
<feature type="compositionally biased region" description="Polar residues" evidence="6">
    <location>
        <begin position="538"/>
        <end position="550"/>
    </location>
</feature>
<dbReference type="GO" id="GO:0016020">
    <property type="term" value="C:membrane"/>
    <property type="evidence" value="ECO:0007669"/>
    <property type="project" value="UniProtKB-SubCell"/>
</dbReference>
<name>A0A8H7KH26_AGABI</name>
<evidence type="ECO:0000313" key="9">
    <source>
        <dbReference type="Proteomes" id="UP000629468"/>
    </source>
</evidence>
<feature type="region of interest" description="Disordered" evidence="6">
    <location>
        <begin position="307"/>
        <end position="329"/>
    </location>
</feature>
<evidence type="ECO:0000256" key="1">
    <source>
        <dbReference type="ARBA" id="ARBA00004141"/>
    </source>
</evidence>
<feature type="region of interest" description="Disordered" evidence="6">
    <location>
        <begin position="403"/>
        <end position="566"/>
    </location>
</feature>
<evidence type="ECO:0008006" key="10">
    <source>
        <dbReference type="Google" id="ProtNLM"/>
    </source>
</evidence>
<comment type="subcellular location">
    <subcellularLocation>
        <location evidence="1">Membrane</location>
        <topology evidence="1">Multi-pass membrane protein</topology>
    </subcellularLocation>
</comment>
<feature type="compositionally biased region" description="Acidic residues" evidence="6">
    <location>
        <begin position="360"/>
        <end position="373"/>
    </location>
</feature>
<reference evidence="8 9" key="1">
    <citation type="journal article" name="Sci. Rep.">
        <title>Telomere-to-telomere assembled and centromere annotated genomes of the two main subspecies of the button mushroom Agaricus bisporus reveal especially polymorphic chromosome ends.</title>
        <authorList>
            <person name="Sonnenberg A.S.M."/>
            <person name="Sedaghat-Telgerd N."/>
            <person name="Lavrijssen B."/>
            <person name="Ohm R.A."/>
            <person name="Hendrickx P.M."/>
            <person name="Scholtmeijer K."/>
            <person name="Baars J.J.P."/>
            <person name="van Peer A."/>
        </authorList>
    </citation>
    <scope>NUCLEOTIDE SEQUENCE [LARGE SCALE GENOMIC DNA]</scope>
    <source>
        <strain evidence="8 9">H119_p4</strain>
    </source>
</reference>
<sequence>MAVFVRLLRIAMLFFNVYDSYKILKLPPPSAQNKGRPSLRAMSQRKRDMKGCLAVWIVWSCFITYERFAESIVSLFIPFYDEFKSLAMLFMIMTRARGAEPIYLHIIRPFLKPYTSTIDQLLDFAHVVGDIIFGLAALPFIYVIHWWQRRFGTERENLDTETESGPSPPIPNGNGQPSISNGNASEKPAKSKSLRPSKSSLQPTTKPHSSNLTNKKLSNQSKPSTVPSPKEVTARVSPTHDLTSINDTSVDGLPVTDDWRQYPAFPSAYPPTPLAKQDHIKVTTSAPTGLYPMITEEHTIPDFRPSLLRPHDESDSNHAGGLSDENRSHGVQLTEKEHNITLVISKADESDDSDELMDLEDDQEYESESEDEFNITLRTPDPPMRILTQLETMGEYSKELSPLTLLTTTDNESSMRTPSTETSASDDAAIPPTLAGQKRTFQPSTNSARLRSPRIVARGTTVKVARSAKSPVKRGTVARRRSPRKSPPPSEVTGPSESNTGASSASISSHSSVQVFKRRRVSASAKAAPVAEPLRNFNGRTVSGTNSSRGLQRLAVNRSPKQSRVKTTAKLLTPPSREGLAVADGN</sequence>
<dbReference type="PANTHER" id="PTHR12300">
    <property type="entry name" value="HVA22-LIKE PROTEINS"/>
    <property type="match status" value="1"/>
</dbReference>
<evidence type="ECO:0000313" key="8">
    <source>
        <dbReference type="EMBL" id="KAF7775831.1"/>
    </source>
</evidence>
<keyword evidence="4 7" id="KW-1133">Transmembrane helix</keyword>
<protein>
    <recommendedName>
        <fullName evidence="10">Protein YOP1</fullName>
    </recommendedName>
</protein>
<keyword evidence="3 7" id="KW-0812">Transmembrane</keyword>
<accession>A0A8H7KH26</accession>
<dbReference type="EMBL" id="JABXXO010000006">
    <property type="protein sequence ID" value="KAF7775831.1"/>
    <property type="molecule type" value="Genomic_DNA"/>
</dbReference>
<feature type="compositionally biased region" description="Low complexity" evidence="6">
    <location>
        <begin position="522"/>
        <end position="531"/>
    </location>
</feature>
<dbReference type="Pfam" id="PF03134">
    <property type="entry name" value="TB2_DP1_HVA22"/>
    <property type="match status" value="1"/>
</dbReference>
<organism evidence="8 9">
    <name type="scientific">Agaricus bisporus var. burnettii</name>
    <dbReference type="NCBI Taxonomy" id="192524"/>
    <lineage>
        <taxon>Eukaryota</taxon>
        <taxon>Fungi</taxon>
        <taxon>Dikarya</taxon>
        <taxon>Basidiomycota</taxon>
        <taxon>Agaricomycotina</taxon>
        <taxon>Agaricomycetes</taxon>
        <taxon>Agaricomycetidae</taxon>
        <taxon>Agaricales</taxon>
        <taxon>Agaricineae</taxon>
        <taxon>Agaricaceae</taxon>
        <taxon>Agaricus</taxon>
    </lineage>
</organism>
<feature type="compositionally biased region" description="Low complexity" evidence="6">
    <location>
        <begin position="496"/>
        <end position="512"/>
    </location>
</feature>
<evidence type="ECO:0000256" key="6">
    <source>
        <dbReference type="SAM" id="MobiDB-lite"/>
    </source>
</evidence>
<feature type="region of interest" description="Disordered" evidence="6">
    <location>
        <begin position="157"/>
        <end position="254"/>
    </location>
</feature>
<keyword evidence="5 7" id="KW-0472">Membrane</keyword>
<dbReference type="AlphaFoldDB" id="A0A8H7KH26"/>
<proteinExistence type="inferred from homology"/>
<dbReference type="Proteomes" id="UP000629468">
    <property type="component" value="Unassembled WGS sequence"/>
</dbReference>
<evidence type="ECO:0000256" key="4">
    <source>
        <dbReference type="ARBA" id="ARBA00022989"/>
    </source>
</evidence>
<evidence type="ECO:0000256" key="2">
    <source>
        <dbReference type="ARBA" id="ARBA00008573"/>
    </source>
</evidence>
<evidence type="ECO:0000256" key="3">
    <source>
        <dbReference type="ARBA" id="ARBA00022692"/>
    </source>
</evidence>
<feature type="compositionally biased region" description="Polar residues" evidence="6">
    <location>
        <begin position="404"/>
        <end position="425"/>
    </location>
</feature>
<evidence type="ECO:0000256" key="7">
    <source>
        <dbReference type="SAM" id="Phobius"/>
    </source>
</evidence>
<dbReference type="InterPro" id="IPR004345">
    <property type="entry name" value="TB2_DP1_HVA22"/>
</dbReference>
<feature type="compositionally biased region" description="Polar residues" evidence="6">
    <location>
        <begin position="240"/>
        <end position="249"/>
    </location>
</feature>
<feature type="compositionally biased region" description="Polar residues" evidence="6">
    <location>
        <begin position="202"/>
        <end position="227"/>
    </location>
</feature>
<feature type="transmembrane region" description="Helical" evidence="7">
    <location>
        <begin position="127"/>
        <end position="147"/>
    </location>
</feature>
<feature type="region of interest" description="Disordered" evidence="6">
    <location>
        <begin position="360"/>
        <end position="380"/>
    </location>
</feature>
<comment type="similarity">
    <text evidence="2">Belongs to the DP1 family.</text>
</comment>
<gene>
    <name evidence="8" type="ORF">Agabi119p4_4224</name>
</gene>
<evidence type="ECO:0000256" key="5">
    <source>
        <dbReference type="ARBA" id="ARBA00023136"/>
    </source>
</evidence>